<dbReference type="AlphaFoldDB" id="A0P1A5"/>
<reference evidence="1 2" key="1">
    <citation type="submission" date="2006-05" db="EMBL/GenBank/DDBJ databases">
        <authorList>
            <person name="King G."/>
            <person name="Ferriera S."/>
            <person name="Johnson J."/>
            <person name="Kravitz S."/>
            <person name="Beeson K."/>
            <person name="Sutton G."/>
            <person name="Rogers Y.-H."/>
            <person name="Friedman R."/>
            <person name="Frazier M."/>
            <person name="Venter J.C."/>
        </authorList>
    </citation>
    <scope>NUCLEOTIDE SEQUENCE [LARGE SCALE GENOMIC DNA]</scope>
    <source>
        <strain evidence="2">ATCC 25650 / DSM 13394 / JCM 20685 / NBRC 16684 / NCIMB 2208 / IAM 12614 / B1</strain>
    </source>
</reference>
<protein>
    <submittedName>
        <fullName evidence="1">Uncharacterized protein</fullName>
    </submittedName>
</protein>
<dbReference type="Proteomes" id="UP000004848">
    <property type="component" value="Unassembled WGS sequence"/>
</dbReference>
<name>A0P1A5_ROSAI</name>
<evidence type="ECO:0000313" key="2">
    <source>
        <dbReference type="Proteomes" id="UP000004848"/>
    </source>
</evidence>
<sequence>MLRAVRKHLLEIRARRLTAFNKLHGKQLIVLPGVRQTWIFFVMRA</sequence>
<dbReference type="EMBL" id="AAUW01000022">
    <property type="protein sequence ID" value="EAV41290.1"/>
    <property type="molecule type" value="Genomic_DNA"/>
</dbReference>
<accession>A0P1A5</accession>
<proteinExistence type="predicted"/>
<evidence type="ECO:0000313" key="1">
    <source>
        <dbReference type="EMBL" id="EAV41290.1"/>
    </source>
</evidence>
<gene>
    <name evidence="1" type="ORF">SIAM614_29426</name>
</gene>
<comment type="caution">
    <text evidence="1">The sequence shown here is derived from an EMBL/GenBank/DDBJ whole genome shotgun (WGS) entry which is preliminary data.</text>
</comment>
<organism evidence="1 2">
    <name type="scientific">Roseibium aggregatum (strain ATCC 25650 / DSM 13394 / JCM 20685 / NBRC 16684 / NCIMB 2208 / IAM 12614 / B1)</name>
    <name type="common">Stappia aggregata</name>
    <dbReference type="NCBI Taxonomy" id="384765"/>
    <lineage>
        <taxon>Bacteria</taxon>
        <taxon>Pseudomonadati</taxon>
        <taxon>Pseudomonadota</taxon>
        <taxon>Alphaproteobacteria</taxon>
        <taxon>Hyphomicrobiales</taxon>
        <taxon>Stappiaceae</taxon>
        <taxon>Roseibium</taxon>
    </lineage>
</organism>